<dbReference type="SUPFAM" id="SSF47384">
    <property type="entry name" value="Homodimeric domain of signal transducing histidine kinase"/>
    <property type="match status" value="1"/>
</dbReference>
<dbReference type="Gene3D" id="1.20.120.160">
    <property type="entry name" value="HPT domain"/>
    <property type="match status" value="1"/>
</dbReference>
<dbReference type="Gene3D" id="3.30.450.20">
    <property type="entry name" value="PAS domain"/>
    <property type="match status" value="1"/>
</dbReference>
<keyword evidence="6 14" id="KW-0597">Phosphoprotein</keyword>
<dbReference type="CDD" id="cd17546">
    <property type="entry name" value="REC_hyHK_CKI1_RcsC-like"/>
    <property type="match status" value="1"/>
</dbReference>
<evidence type="ECO:0000256" key="5">
    <source>
        <dbReference type="ARBA" id="ARBA00022519"/>
    </source>
</evidence>
<dbReference type="EMBL" id="CP035108">
    <property type="protein sequence ID" value="QAR32975.1"/>
    <property type="molecule type" value="Genomic_DNA"/>
</dbReference>
<dbReference type="AlphaFoldDB" id="A0A3R6AXT4"/>
<dbReference type="InterPro" id="IPR003661">
    <property type="entry name" value="HisK_dim/P_dom"/>
</dbReference>
<keyword evidence="10" id="KW-0067">ATP-binding</keyword>
<evidence type="ECO:0000256" key="4">
    <source>
        <dbReference type="ARBA" id="ARBA00022475"/>
    </source>
</evidence>
<feature type="domain" description="Histidine kinase" evidence="17">
    <location>
        <begin position="397"/>
        <end position="617"/>
    </location>
</feature>
<evidence type="ECO:0000259" key="20">
    <source>
        <dbReference type="PROSITE" id="PS50885"/>
    </source>
</evidence>
<gene>
    <name evidence="22" type="ORF">EP073_06005</name>
</gene>
<evidence type="ECO:0000256" key="12">
    <source>
        <dbReference type="ARBA" id="ARBA00023136"/>
    </source>
</evidence>
<keyword evidence="8 16" id="KW-0812">Transmembrane</keyword>
<dbReference type="InterPro" id="IPR003594">
    <property type="entry name" value="HATPase_dom"/>
</dbReference>
<keyword evidence="23" id="KW-1185">Reference proteome</keyword>
<dbReference type="Gene3D" id="3.40.50.2300">
    <property type="match status" value="1"/>
</dbReference>
<evidence type="ECO:0000256" key="7">
    <source>
        <dbReference type="ARBA" id="ARBA00022679"/>
    </source>
</evidence>
<dbReference type="InterPro" id="IPR036890">
    <property type="entry name" value="HATPase_C_sf"/>
</dbReference>
<dbReference type="InterPro" id="IPR005467">
    <property type="entry name" value="His_kinase_dom"/>
</dbReference>
<dbReference type="PANTHER" id="PTHR43047">
    <property type="entry name" value="TWO-COMPONENT HISTIDINE PROTEIN KINASE"/>
    <property type="match status" value="1"/>
</dbReference>
<dbReference type="SUPFAM" id="SSF55785">
    <property type="entry name" value="PYP-like sensor domain (PAS domain)"/>
    <property type="match status" value="1"/>
</dbReference>
<dbReference type="SMART" id="SM00304">
    <property type="entry name" value="HAMP"/>
    <property type="match status" value="1"/>
</dbReference>
<evidence type="ECO:0000256" key="14">
    <source>
        <dbReference type="PROSITE-ProRule" id="PRU00169"/>
    </source>
</evidence>
<keyword evidence="7" id="KW-0808">Transferase</keyword>
<dbReference type="InterPro" id="IPR036641">
    <property type="entry name" value="HPT_dom_sf"/>
</dbReference>
<evidence type="ECO:0000256" key="1">
    <source>
        <dbReference type="ARBA" id="ARBA00000085"/>
    </source>
</evidence>
<dbReference type="GO" id="GO:0000155">
    <property type="term" value="F:phosphorelay sensor kinase activity"/>
    <property type="evidence" value="ECO:0007669"/>
    <property type="project" value="InterPro"/>
</dbReference>
<reference evidence="22 23" key="1">
    <citation type="submission" date="2019-01" db="EMBL/GenBank/DDBJ databases">
        <title>Geovibrio thiophilus DSM 11263, complete genome.</title>
        <authorList>
            <person name="Spring S."/>
            <person name="Bunk B."/>
            <person name="Sproer C."/>
        </authorList>
    </citation>
    <scope>NUCLEOTIDE SEQUENCE [LARGE SCALE GENOMIC DNA]</scope>
    <source>
        <strain evidence="22 23">DSM 11263</strain>
    </source>
</reference>
<accession>A0A3R6AXT4</accession>
<evidence type="ECO:0000313" key="23">
    <source>
        <dbReference type="Proteomes" id="UP000287502"/>
    </source>
</evidence>
<dbReference type="Gene3D" id="6.10.340.10">
    <property type="match status" value="1"/>
</dbReference>
<comment type="subcellular location">
    <subcellularLocation>
        <location evidence="2">Cell inner membrane</location>
        <topology evidence="2">Multi-pass membrane protein</topology>
    </subcellularLocation>
</comment>
<sequence>MIFGRLNMSFKLKIALGAVLIQLLTTAAALSVSIGFLKAYGEREILLRAETAVNLLGASAQEAILVNDYALLDSLTKSLSSHEEIAYARVKNEIGSTIAQNGKEEFISAPFTDDTKVGGADDGSFDKSADLYSGEYYIGRVEIGIATGTYTSFISETLKEMFILAAIQVFTTLIFSYILAHILTRQIYRIAEASARITAGELGVTVTADGSDELAAVSETFNAMSLSVQSSHTELTVLLDDLEKAKKLAEEESAKIRGILETVVDAIVIIKQDGSITVFNPAAEKMFGYTEEELLGKSINILMPHQAALGHQQKLDSFDFDKRSSVIGIIRDIEGVHADGTLFPIEMAVSASMIDGEVFFTGVIRDISERKKDELELISAKQAAEEASKAKTAFMAVMSHEIRTPMNVVIGMVDILKTDETDKGRLSKLQSIAGAAENLMGILNDLLDLSKLDTGKMELESENFSLREVFGVTTDFFSYAASEKGLNLYMFLDESVPEHVKGDRHRLRQILSNLIGNAIKFTHTGSITIKADARKENGSLILNVEVTDTGMGISKENIEKIFDEFTQADQSMSRKYGGSGLGLAICRKLVKMMGGEIYAVSTPGKGSSFYFSVIFAAADEEKTAEQKQFSIRTANPSVLIAEDSEDNKNLIKMYTKNIPVKITFAEDGQDALDKYKNGSFHLVLMDRRMPVMSGDESAEAIRRIQRKRGEQTPLFSFSANLPGETGFPQGLYDGHFSKPFKKKDLEDFFNSVFPDIIKSADEEDLRISIDPDLADLVPAYISRKAEEVAEMRKAAERDDFEKAGFIAHSIKGTGASYGFEIITELGRAIEESAKLGDKNSVMRNISRLEDYTAKVRKILI</sequence>
<dbReference type="Gene3D" id="1.10.287.130">
    <property type="match status" value="1"/>
</dbReference>
<dbReference type="CDD" id="cd00082">
    <property type="entry name" value="HisKA"/>
    <property type="match status" value="1"/>
</dbReference>
<dbReference type="GO" id="GO:0005886">
    <property type="term" value="C:plasma membrane"/>
    <property type="evidence" value="ECO:0007669"/>
    <property type="project" value="UniProtKB-SubCell"/>
</dbReference>
<keyword evidence="15" id="KW-0175">Coiled coil</keyword>
<dbReference type="PANTHER" id="PTHR43047:SF72">
    <property type="entry name" value="OSMOSENSING HISTIDINE PROTEIN KINASE SLN1"/>
    <property type="match status" value="1"/>
</dbReference>
<dbReference type="PROSITE" id="PS50112">
    <property type="entry name" value="PAS"/>
    <property type="match status" value="1"/>
</dbReference>
<keyword evidence="4" id="KW-1003">Cell membrane</keyword>
<keyword evidence="11 16" id="KW-1133">Transmembrane helix</keyword>
<evidence type="ECO:0000259" key="17">
    <source>
        <dbReference type="PROSITE" id="PS50109"/>
    </source>
</evidence>
<dbReference type="PROSITE" id="PS50110">
    <property type="entry name" value="RESPONSE_REGULATORY"/>
    <property type="match status" value="1"/>
</dbReference>
<evidence type="ECO:0000256" key="10">
    <source>
        <dbReference type="ARBA" id="ARBA00022840"/>
    </source>
</evidence>
<evidence type="ECO:0000256" key="2">
    <source>
        <dbReference type="ARBA" id="ARBA00004429"/>
    </source>
</evidence>
<feature type="domain" description="PAS" evidence="19">
    <location>
        <begin position="252"/>
        <end position="304"/>
    </location>
</feature>
<dbReference type="InterPro" id="IPR003660">
    <property type="entry name" value="HAMP_dom"/>
</dbReference>
<dbReference type="CDD" id="cd06225">
    <property type="entry name" value="HAMP"/>
    <property type="match status" value="1"/>
</dbReference>
<feature type="domain" description="Response regulatory" evidence="18">
    <location>
        <begin position="637"/>
        <end position="753"/>
    </location>
</feature>
<dbReference type="InterPro" id="IPR011006">
    <property type="entry name" value="CheY-like_superfamily"/>
</dbReference>
<dbReference type="EC" id="2.7.13.3" evidence="3"/>
<dbReference type="PROSITE" id="PS50109">
    <property type="entry name" value="HIS_KIN"/>
    <property type="match status" value="1"/>
</dbReference>
<dbReference type="InterPro" id="IPR001789">
    <property type="entry name" value="Sig_transdc_resp-reg_receiver"/>
</dbReference>
<evidence type="ECO:0000259" key="18">
    <source>
        <dbReference type="PROSITE" id="PS50110"/>
    </source>
</evidence>
<dbReference type="SUPFAM" id="SSF47226">
    <property type="entry name" value="Histidine-containing phosphotransfer domain, HPT domain"/>
    <property type="match status" value="1"/>
</dbReference>
<feature type="modified residue" description="4-aspartylphosphate" evidence="14">
    <location>
        <position position="686"/>
    </location>
</feature>
<dbReference type="SUPFAM" id="SSF55874">
    <property type="entry name" value="ATPase domain of HSP90 chaperone/DNA topoisomerase II/histidine kinase"/>
    <property type="match status" value="1"/>
</dbReference>
<comment type="catalytic activity">
    <reaction evidence="1">
        <text>ATP + protein L-histidine = ADP + protein N-phospho-L-histidine.</text>
        <dbReference type="EC" id="2.7.13.3"/>
    </reaction>
</comment>
<dbReference type="SMART" id="SM00091">
    <property type="entry name" value="PAS"/>
    <property type="match status" value="1"/>
</dbReference>
<dbReference type="CDD" id="cd16922">
    <property type="entry name" value="HATPase_EvgS-ArcB-TorS-like"/>
    <property type="match status" value="1"/>
</dbReference>
<dbReference type="GO" id="GO:0006355">
    <property type="term" value="P:regulation of DNA-templated transcription"/>
    <property type="evidence" value="ECO:0007669"/>
    <property type="project" value="InterPro"/>
</dbReference>
<feature type="domain" description="HAMP" evidence="20">
    <location>
        <begin position="181"/>
        <end position="233"/>
    </location>
</feature>
<dbReference type="PROSITE" id="PS50894">
    <property type="entry name" value="HPT"/>
    <property type="match status" value="1"/>
</dbReference>
<dbReference type="InterPro" id="IPR013767">
    <property type="entry name" value="PAS_fold"/>
</dbReference>
<evidence type="ECO:0000256" key="9">
    <source>
        <dbReference type="ARBA" id="ARBA00022777"/>
    </source>
</evidence>
<proteinExistence type="predicted"/>
<dbReference type="SUPFAM" id="SSF52172">
    <property type="entry name" value="CheY-like"/>
    <property type="match status" value="1"/>
</dbReference>
<dbReference type="NCBIfam" id="TIGR00229">
    <property type="entry name" value="sensory_box"/>
    <property type="match status" value="1"/>
</dbReference>
<keyword evidence="5" id="KW-0997">Cell inner membrane</keyword>
<dbReference type="Pfam" id="PF00512">
    <property type="entry name" value="HisKA"/>
    <property type="match status" value="1"/>
</dbReference>
<evidence type="ECO:0000256" key="15">
    <source>
        <dbReference type="SAM" id="Coils"/>
    </source>
</evidence>
<dbReference type="OrthoDB" id="9810730at2"/>
<feature type="domain" description="HPt" evidence="21">
    <location>
        <begin position="769"/>
        <end position="860"/>
    </location>
</feature>
<organism evidence="22 23">
    <name type="scientific">Geovibrio thiophilus</name>
    <dbReference type="NCBI Taxonomy" id="139438"/>
    <lineage>
        <taxon>Bacteria</taxon>
        <taxon>Pseudomonadati</taxon>
        <taxon>Deferribacterota</taxon>
        <taxon>Deferribacteres</taxon>
        <taxon>Deferribacterales</taxon>
        <taxon>Geovibrionaceae</taxon>
        <taxon>Geovibrio</taxon>
    </lineage>
</organism>
<dbReference type="SMART" id="SM00388">
    <property type="entry name" value="HisKA"/>
    <property type="match status" value="1"/>
</dbReference>
<evidence type="ECO:0000256" key="16">
    <source>
        <dbReference type="SAM" id="Phobius"/>
    </source>
</evidence>
<dbReference type="Proteomes" id="UP000287502">
    <property type="component" value="Chromosome"/>
</dbReference>
<dbReference type="InterPro" id="IPR000014">
    <property type="entry name" value="PAS"/>
</dbReference>
<dbReference type="CDD" id="cd00130">
    <property type="entry name" value="PAS"/>
    <property type="match status" value="1"/>
</dbReference>
<feature type="transmembrane region" description="Helical" evidence="16">
    <location>
        <begin position="161"/>
        <end position="180"/>
    </location>
</feature>
<evidence type="ECO:0000313" key="22">
    <source>
        <dbReference type="EMBL" id="QAR32975.1"/>
    </source>
</evidence>
<protein>
    <recommendedName>
        <fullName evidence="3">histidine kinase</fullName>
        <ecNumber evidence="3">2.7.13.3</ecNumber>
    </recommendedName>
</protein>
<dbReference type="InterPro" id="IPR008207">
    <property type="entry name" value="Sig_transdc_His_kin_Hpt_dom"/>
</dbReference>
<dbReference type="PROSITE" id="PS50885">
    <property type="entry name" value="HAMP"/>
    <property type="match status" value="1"/>
</dbReference>
<evidence type="ECO:0000259" key="19">
    <source>
        <dbReference type="PROSITE" id="PS50112"/>
    </source>
</evidence>
<keyword evidence="9" id="KW-0418">Kinase</keyword>
<evidence type="ECO:0000256" key="3">
    <source>
        <dbReference type="ARBA" id="ARBA00012438"/>
    </source>
</evidence>
<evidence type="ECO:0000256" key="11">
    <source>
        <dbReference type="ARBA" id="ARBA00022989"/>
    </source>
</evidence>
<feature type="modified residue" description="Phosphohistidine" evidence="13">
    <location>
        <position position="808"/>
    </location>
</feature>
<dbReference type="SUPFAM" id="SSF158472">
    <property type="entry name" value="HAMP domain-like"/>
    <property type="match status" value="1"/>
</dbReference>
<dbReference type="Pfam" id="PF00989">
    <property type="entry name" value="PAS"/>
    <property type="match status" value="1"/>
</dbReference>
<keyword evidence="10" id="KW-0547">Nucleotide-binding</keyword>
<evidence type="ECO:0000259" key="21">
    <source>
        <dbReference type="PROSITE" id="PS50894"/>
    </source>
</evidence>
<dbReference type="InterPro" id="IPR036097">
    <property type="entry name" value="HisK_dim/P_sf"/>
</dbReference>
<dbReference type="FunFam" id="3.30.565.10:FF:000010">
    <property type="entry name" value="Sensor histidine kinase RcsC"/>
    <property type="match status" value="1"/>
</dbReference>
<dbReference type="KEGG" id="gtl:EP073_06005"/>
<dbReference type="Pfam" id="PF01627">
    <property type="entry name" value="Hpt"/>
    <property type="match status" value="1"/>
</dbReference>
<dbReference type="Pfam" id="PF00072">
    <property type="entry name" value="Response_reg"/>
    <property type="match status" value="1"/>
</dbReference>
<dbReference type="SMART" id="SM00448">
    <property type="entry name" value="REC"/>
    <property type="match status" value="1"/>
</dbReference>
<dbReference type="Pfam" id="PF02518">
    <property type="entry name" value="HATPase_c"/>
    <property type="match status" value="1"/>
</dbReference>
<name>A0A3R6AXT4_9BACT</name>
<dbReference type="InterPro" id="IPR035965">
    <property type="entry name" value="PAS-like_dom_sf"/>
</dbReference>
<evidence type="ECO:0000256" key="6">
    <source>
        <dbReference type="ARBA" id="ARBA00022553"/>
    </source>
</evidence>
<dbReference type="GO" id="GO:0009927">
    <property type="term" value="F:histidine phosphotransfer kinase activity"/>
    <property type="evidence" value="ECO:0007669"/>
    <property type="project" value="TreeGrafter"/>
</dbReference>
<evidence type="ECO:0000256" key="8">
    <source>
        <dbReference type="ARBA" id="ARBA00022692"/>
    </source>
</evidence>
<dbReference type="Gene3D" id="3.30.565.10">
    <property type="entry name" value="Histidine kinase-like ATPase, C-terminal domain"/>
    <property type="match status" value="1"/>
</dbReference>
<dbReference type="SMART" id="SM00387">
    <property type="entry name" value="HATPase_c"/>
    <property type="match status" value="1"/>
</dbReference>
<keyword evidence="12 16" id="KW-0472">Membrane</keyword>
<evidence type="ECO:0000256" key="13">
    <source>
        <dbReference type="PROSITE-ProRule" id="PRU00110"/>
    </source>
</evidence>
<dbReference type="PRINTS" id="PR00344">
    <property type="entry name" value="BCTRLSENSOR"/>
</dbReference>
<dbReference type="InterPro" id="IPR004358">
    <property type="entry name" value="Sig_transdc_His_kin-like_C"/>
</dbReference>
<feature type="coiled-coil region" evidence="15">
    <location>
        <begin position="232"/>
        <end position="259"/>
    </location>
</feature>
<dbReference type="Pfam" id="PF00672">
    <property type="entry name" value="HAMP"/>
    <property type="match status" value="1"/>
</dbReference>
<dbReference type="RefSeq" id="WP_128466261.1">
    <property type="nucleotide sequence ID" value="NZ_CP035108.1"/>
</dbReference>